<dbReference type="OrthoDB" id="287932at2"/>
<accession>A0A1G6Y7V6</accession>
<dbReference type="InterPro" id="IPR007138">
    <property type="entry name" value="ABM_dom"/>
</dbReference>
<dbReference type="PANTHER" id="PTHR33336">
    <property type="entry name" value="QUINOL MONOOXYGENASE YGIN-RELATED"/>
    <property type="match status" value="1"/>
</dbReference>
<proteinExistence type="predicted"/>
<dbReference type="STRING" id="637679.GCA_001550055_01197"/>
<keyword evidence="3" id="KW-1185">Reference proteome</keyword>
<dbReference type="PROSITE" id="PS51725">
    <property type="entry name" value="ABM"/>
    <property type="match status" value="1"/>
</dbReference>
<dbReference type="SUPFAM" id="SSF54909">
    <property type="entry name" value="Dimeric alpha+beta barrel"/>
    <property type="match status" value="1"/>
</dbReference>
<dbReference type="Pfam" id="PF03992">
    <property type="entry name" value="ABM"/>
    <property type="match status" value="1"/>
</dbReference>
<sequence>MIVVTGLIKVAPENRILTIAAARMLMRHSRKEPGNATYQFYEDIDDPATFRFYEEWYSKQALMRHIRADYTVEFRRALARFGVLSIDIQRFDTSQLDINEQHSTPQEPRLRLAPLAY</sequence>
<evidence type="ECO:0000313" key="3">
    <source>
        <dbReference type="Proteomes" id="UP000183685"/>
    </source>
</evidence>
<dbReference type="PANTHER" id="PTHR33336:SF15">
    <property type="entry name" value="ABM DOMAIN-CONTAINING PROTEIN"/>
    <property type="match status" value="1"/>
</dbReference>
<gene>
    <name evidence="2" type="ORF">SAMN04488071_1516</name>
</gene>
<keyword evidence="2" id="KW-0560">Oxidoreductase</keyword>
<dbReference type="Proteomes" id="UP000183685">
    <property type="component" value="Unassembled WGS sequence"/>
</dbReference>
<feature type="domain" description="ABM" evidence="1">
    <location>
        <begin position="2"/>
        <end position="96"/>
    </location>
</feature>
<dbReference type="GO" id="GO:0004497">
    <property type="term" value="F:monooxygenase activity"/>
    <property type="evidence" value="ECO:0007669"/>
    <property type="project" value="UniProtKB-KW"/>
</dbReference>
<evidence type="ECO:0000313" key="2">
    <source>
        <dbReference type="EMBL" id="SDD86351.1"/>
    </source>
</evidence>
<protein>
    <submittedName>
        <fullName evidence="2">Quinol monooxygenase YgiN</fullName>
    </submittedName>
</protein>
<name>A0A1G6Y7V6_9PROT</name>
<evidence type="ECO:0000259" key="1">
    <source>
        <dbReference type="PROSITE" id="PS51725"/>
    </source>
</evidence>
<dbReference type="AlphaFoldDB" id="A0A1G6Y7V6"/>
<organism evidence="2 3">
    <name type="scientific">Kordiimonas lacus</name>
    <dbReference type="NCBI Taxonomy" id="637679"/>
    <lineage>
        <taxon>Bacteria</taxon>
        <taxon>Pseudomonadati</taxon>
        <taxon>Pseudomonadota</taxon>
        <taxon>Alphaproteobacteria</taxon>
        <taxon>Kordiimonadales</taxon>
        <taxon>Kordiimonadaceae</taxon>
        <taxon>Kordiimonas</taxon>
    </lineage>
</organism>
<dbReference type="InterPro" id="IPR050744">
    <property type="entry name" value="AI-2_Isomerase_LsrG"/>
</dbReference>
<reference evidence="2 3" key="1">
    <citation type="submission" date="2016-10" db="EMBL/GenBank/DDBJ databases">
        <authorList>
            <person name="de Groot N.N."/>
        </authorList>
    </citation>
    <scope>NUCLEOTIDE SEQUENCE [LARGE SCALE GENOMIC DNA]</scope>
    <source>
        <strain evidence="2 3">CGMCC 1.9109</strain>
    </source>
</reference>
<dbReference type="InterPro" id="IPR011008">
    <property type="entry name" value="Dimeric_a/b-barrel"/>
</dbReference>
<keyword evidence="2" id="KW-0503">Monooxygenase</keyword>
<dbReference type="RefSeq" id="WP_068302275.1">
    <property type="nucleotide sequence ID" value="NZ_FNAK01000003.1"/>
</dbReference>
<dbReference type="Gene3D" id="3.30.70.100">
    <property type="match status" value="1"/>
</dbReference>
<dbReference type="EMBL" id="FNAK01000003">
    <property type="protein sequence ID" value="SDD86351.1"/>
    <property type="molecule type" value="Genomic_DNA"/>
</dbReference>